<reference evidence="10 11" key="1">
    <citation type="journal article" date="2020" name="Nature">
        <title>Six reference-quality genomes reveal evolution of bat adaptations.</title>
        <authorList>
            <person name="Jebb D."/>
            <person name="Huang Z."/>
            <person name="Pippel M."/>
            <person name="Hughes G.M."/>
            <person name="Lavrichenko K."/>
            <person name="Devanna P."/>
            <person name="Winkler S."/>
            <person name="Jermiin L.S."/>
            <person name="Skirmuntt E.C."/>
            <person name="Katzourakis A."/>
            <person name="Burkitt-Gray L."/>
            <person name="Ray D.A."/>
            <person name="Sullivan K.A.M."/>
            <person name="Roscito J.G."/>
            <person name="Kirilenko B.M."/>
            <person name="Davalos L.M."/>
            <person name="Corthals A.P."/>
            <person name="Power M.L."/>
            <person name="Jones G."/>
            <person name="Ransome R.D."/>
            <person name="Dechmann D.K.N."/>
            <person name="Locatelli A.G."/>
            <person name="Puechmaille S.J."/>
            <person name="Fedrigo O."/>
            <person name="Jarvis E.D."/>
            <person name="Hiller M."/>
            <person name="Vernes S.C."/>
            <person name="Myers E.W."/>
            <person name="Teeling E.C."/>
        </authorList>
    </citation>
    <scope>NUCLEOTIDE SEQUENCE [LARGE SCALE GENOMIC DNA]</scope>
    <source>
        <strain evidence="10">Bat1K_MPI-CBG_1</strain>
    </source>
</reference>
<dbReference type="EMBL" id="JABVXQ010000010">
    <property type="protein sequence ID" value="KAF6088206.1"/>
    <property type="molecule type" value="Genomic_DNA"/>
</dbReference>
<evidence type="ECO:0000313" key="11">
    <source>
        <dbReference type="Proteomes" id="UP000664940"/>
    </source>
</evidence>
<proteinExistence type="inferred from homology"/>
<gene>
    <name evidence="10" type="ORF">HJG60_007294</name>
</gene>
<name>A0A834DP48_9CHIR</name>
<keyword evidence="5" id="KW-0963">Cytoplasm</keyword>
<keyword evidence="6" id="KW-0206">Cytoskeleton</keyword>
<dbReference type="GO" id="GO:0007051">
    <property type="term" value="P:spindle organization"/>
    <property type="evidence" value="ECO:0007669"/>
    <property type="project" value="InterPro"/>
</dbReference>
<accession>A0A834DP48</accession>
<evidence type="ECO:0000256" key="2">
    <source>
        <dbReference type="ARBA" id="ARBA00004300"/>
    </source>
</evidence>
<keyword evidence="7" id="KW-0966">Cell projection</keyword>
<evidence type="ECO:0000256" key="5">
    <source>
        <dbReference type="ARBA" id="ARBA00022490"/>
    </source>
</evidence>
<evidence type="ECO:0000256" key="6">
    <source>
        <dbReference type="ARBA" id="ARBA00023212"/>
    </source>
</evidence>
<evidence type="ECO:0000256" key="1">
    <source>
        <dbReference type="ARBA" id="ARBA00004120"/>
    </source>
</evidence>
<dbReference type="GO" id="GO:0005813">
    <property type="term" value="C:centrosome"/>
    <property type="evidence" value="ECO:0007669"/>
    <property type="project" value="UniProtKB-SubCell"/>
</dbReference>
<evidence type="ECO:0000256" key="4">
    <source>
        <dbReference type="ARBA" id="ARBA00013872"/>
    </source>
</evidence>
<evidence type="ECO:0000256" key="7">
    <source>
        <dbReference type="ARBA" id="ARBA00023273"/>
    </source>
</evidence>
<evidence type="ECO:0000256" key="9">
    <source>
        <dbReference type="ARBA" id="ARBA00031153"/>
    </source>
</evidence>
<organism evidence="10 11">
    <name type="scientific">Phyllostomus discolor</name>
    <name type="common">pale spear-nosed bat</name>
    <dbReference type="NCBI Taxonomy" id="89673"/>
    <lineage>
        <taxon>Eukaryota</taxon>
        <taxon>Metazoa</taxon>
        <taxon>Chordata</taxon>
        <taxon>Craniata</taxon>
        <taxon>Vertebrata</taxon>
        <taxon>Euteleostomi</taxon>
        <taxon>Mammalia</taxon>
        <taxon>Eutheria</taxon>
        <taxon>Laurasiatheria</taxon>
        <taxon>Chiroptera</taxon>
        <taxon>Yangochiroptera</taxon>
        <taxon>Phyllostomidae</taxon>
        <taxon>Phyllostominae</taxon>
        <taxon>Phyllostomus</taxon>
    </lineage>
</organism>
<dbReference type="PANTHER" id="PTHR16299:SF2">
    <property type="entry name" value="CENTROSOMAL PROTEIN KIZUNA"/>
    <property type="match status" value="1"/>
</dbReference>
<protein>
    <recommendedName>
        <fullName evidence="4">Centrosomal protein kizuna</fullName>
    </recommendedName>
    <alternativeName>
        <fullName evidence="9">Polo-like kinase 1 substrate 1</fullName>
    </alternativeName>
</protein>
<sequence>MRLASATSSFFASPDYYERLGRLQQGLRERLYNHSDILKEDLEDCRPAVLHQLLRLSPGGGTDEKQVRSEQACALSLLRAQLGQHVSTLKEHDNSAKEEIGKLSEVFLVKNVDQGTKA</sequence>
<dbReference type="Proteomes" id="UP000664940">
    <property type="component" value="Unassembled WGS sequence"/>
</dbReference>
<evidence type="ECO:0000256" key="8">
    <source>
        <dbReference type="ARBA" id="ARBA00024919"/>
    </source>
</evidence>
<evidence type="ECO:0000256" key="3">
    <source>
        <dbReference type="ARBA" id="ARBA00010767"/>
    </source>
</evidence>
<comment type="function">
    <text evidence="8">Centrosomal protein required for establishing a robust mitotic centrosome architecture that can endure the forces that converge on the centrosomes during spindle formation. Required for stabilizing the expanded pericentriolar material around the centriole.</text>
</comment>
<dbReference type="PANTHER" id="PTHR16299">
    <property type="entry name" value="CENTROSOMAL PROTEIN KIZUNA"/>
    <property type="match status" value="1"/>
</dbReference>
<evidence type="ECO:0000313" key="10">
    <source>
        <dbReference type="EMBL" id="KAF6088206.1"/>
    </source>
</evidence>
<comment type="subcellular location">
    <subcellularLocation>
        <location evidence="1">Cytoplasm</location>
        <location evidence="1">Cytoskeleton</location>
        <location evidence="1">Cilium basal body</location>
    </subcellularLocation>
    <subcellularLocation>
        <location evidence="2">Cytoplasm</location>
        <location evidence="2">Cytoskeleton</location>
        <location evidence="2">Microtubule organizing center</location>
        <location evidence="2">Centrosome</location>
    </subcellularLocation>
</comment>
<dbReference type="InterPro" id="IPR026742">
    <property type="entry name" value="Centrosomal_kizuma"/>
</dbReference>
<comment type="caution">
    <text evidence="10">The sequence shown here is derived from an EMBL/GenBank/DDBJ whole genome shotgun (WGS) entry which is preliminary data.</text>
</comment>
<comment type="similarity">
    <text evidence="3">Belongs to the kizuna family.</text>
</comment>
<dbReference type="AlphaFoldDB" id="A0A834DP48"/>